<evidence type="ECO:0000256" key="13">
    <source>
        <dbReference type="PIRSR" id="PIRSR000239-1"/>
    </source>
</evidence>
<keyword evidence="16" id="KW-1185">Reference proteome</keyword>
<reference evidence="15 16" key="2">
    <citation type="submission" date="2018-07" db="EMBL/GenBank/DDBJ databases">
        <title>Pontibacter sp. 2b14 genomic sequence and assembly.</title>
        <authorList>
            <person name="Du Z.-J."/>
        </authorList>
    </citation>
    <scope>NUCLEOTIDE SEQUENCE [LARGE SCALE GENOMIC DNA]</scope>
    <source>
        <strain evidence="15 16">2b14</strain>
    </source>
</reference>
<evidence type="ECO:0000256" key="12">
    <source>
        <dbReference type="ARBA" id="ARBA00049091"/>
    </source>
</evidence>
<evidence type="ECO:0000256" key="10">
    <source>
        <dbReference type="ARBA" id="ARBA00038489"/>
    </source>
</evidence>
<evidence type="ECO:0000259" key="14">
    <source>
        <dbReference type="PROSITE" id="PS51352"/>
    </source>
</evidence>
<dbReference type="InterPro" id="IPR050924">
    <property type="entry name" value="Peroxiredoxin_BCP/PrxQ"/>
</dbReference>
<evidence type="ECO:0000256" key="7">
    <source>
        <dbReference type="ARBA" id="ARBA00023157"/>
    </source>
</evidence>
<keyword evidence="5" id="KW-0049">Antioxidant</keyword>
<comment type="subunit">
    <text evidence="2">Monomer.</text>
</comment>
<dbReference type="EC" id="1.11.1.24" evidence="3"/>
<dbReference type="GO" id="GO:0008379">
    <property type="term" value="F:thioredoxin peroxidase activity"/>
    <property type="evidence" value="ECO:0007669"/>
    <property type="project" value="TreeGrafter"/>
</dbReference>
<evidence type="ECO:0000256" key="1">
    <source>
        <dbReference type="ARBA" id="ARBA00003330"/>
    </source>
</evidence>
<dbReference type="PIRSF" id="PIRSF000239">
    <property type="entry name" value="AHPC"/>
    <property type="match status" value="1"/>
</dbReference>
<dbReference type="PANTHER" id="PTHR42801">
    <property type="entry name" value="THIOREDOXIN-DEPENDENT PEROXIDE REDUCTASE"/>
    <property type="match status" value="1"/>
</dbReference>
<dbReference type="FunFam" id="3.40.30.10:FF:000007">
    <property type="entry name" value="Thioredoxin-dependent thiol peroxidase"/>
    <property type="match status" value="1"/>
</dbReference>
<dbReference type="InterPro" id="IPR024706">
    <property type="entry name" value="Peroxiredoxin_AhpC-typ"/>
</dbReference>
<dbReference type="GO" id="GO:0005737">
    <property type="term" value="C:cytoplasm"/>
    <property type="evidence" value="ECO:0007669"/>
    <property type="project" value="TreeGrafter"/>
</dbReference>
<comment type="catalytic activity">
    <reaction evidence="12">
        <text>a hydroperoxide + [thioredoxin]-dithiol = an alcohol + [thioredoxin]-disulfide + H2O</text>
        <dbReference type="Rhea" id="RHEA:62620"/>
        <dbReference type="Rhea" id="RHEA-COMP:10698"/>
        <dbReference type="Rhea" id="RHEA-COMP:10700"/>
        <dbReference type="ChEBI" id="CHEBI:15377"/>
        <dbReference type="ChEBI" id="CHEBI:29950"/>
        <dbReference type="ChEBI" id="CHEBI:30879"/>
        <dbReference type="ChEBI" id="CHEBI:35924"/>
        <dbReference type="ChEBI" id="CHEBI:50058"/>
        <dbReference type="EC" id="1.11.1.24"/>
    </reaction>
</comment>
<dbReference type="CDD" id="cd03017">
    <property type="entry name" value="PRX_BCP"/>
    <property type="match status" value="1"/>
</dbReference>
<keyword evidence="6 15" id="KW-0560">Oxidoreductase</keyword>
<name>A0A364RE10_9BACT</name>
<accession>A0A364RE10</accession>
<dbReference type="Gene3D" id="3.40.30.10">
    <property type="entry name" value="Glutaredoxin"/>
    <property type="match status" value="1"/>
</dbReference>
<organism evidence="15 16">
    <name type="scientific">Pontibacter arcticus</name>
    <dbReference type="NCBI Taxonomy" id="2080288"/>
    <lineage>
        <taxon>Bacteria</taxon>
        <taxon>Pseudomonadati</taxon>
        <taxon>Bacteroidota</taxon>
        <taxon>Cytophagia</taxon>
        <taxon>Cytophagales</taxon>
        <taxon>Hymenobacteraceae</taxon>
        <taxon>Pontibacter</taxon>
    </lineage>
</organism>
<keyword evidence="8" id="KW-0676">Redox-active center</keyword>
<evidence type="ECO:0000256" key="9">
    <source>
        <dbReference type="ARBA" id="ARBA00032824"/>
    </source>
</evidence>
<evidence type="ECO:0000256" key="2">
    <source>
        <dbReference type="ARBA" id="ARBA00011245"/>
    </source>
</evidence>
<evidence type="ECO:0000256" key="4">
    <source>
        <dbReference type="ARBA" id="ARBA00022559"/>
    </source>
</evidence>
<dbReference type="OrthoDB" id="9812811at2"/>
<dbReference type="SUPFAM" id="SSF52833">
    <property type="entry name" value="Thioredoxin-like"/>
    <property type="match status" value="1"/>
</dbReference>
<dbReference type="InterPro" id="IPR036249">
    <property type="entry name" value="Thioredoxin-like_sf"/>
</dbReference>
<dbReference type="Pfam" id="PF00578">
    <property type="entry name" value="AhpC-TSA"/>
    <property type="match status" value="1"/>
</dbReference>
<keyword evidence="4 15" id="KW-0575">Peroxidase</keyword>
<dbReference type="RefSeq" id="WP_112306171.1">
    <property type="nucleotide sequence ID" value="NZ_QMDV01000003.1"/>
</dbReference>
<feature type="active site" description="Cysteine sulfenic acid (-SOH) intermediate; for peroxidase activity" evidence="13">
    <location>
        <position position="45"/>
    </location>
</feature>
<evidence type="ECO:0000256" key="3">
    <source>
        <dbReference type="ARBA" id="ARBA00013017"/>
    </source>
</evidence>
<dbReference type="AlphaFoldDB" id="A0A364RE10"/>
<evidence type="ECO:0000313" key="15">
    <source>
        <dbReference type="EMBL" id="RAU82578.1"/>
    </source>
</evidence>
<evidence type="ECO:0000256" key="8">
    <source>
        <dbReference type="ARBA" id="ARBA00023284"/>
    </source>
</evidence>
<evidence type="ECO:0000313" key="16">
    <source>
        <dbReference type="Proteomes" id="UP000251692"/>
    </source>
</evidence>
<proteinExistence type="inferred from homology"/>
<comment type="similarity">
    <text evidence="10">Belongs to the peroxiredoxin family. BCP/PrxQ subfamily.</text>
</comment>
<dbReference type="PROSITE" id="PS51352">
    <property type="entry name" value="THIOREDOXIN_2"/>
    <property type="match status" value="1"/>
</dbReference>
<dbReference type="EMBL" id="QMDV01000003">
    <property type="protein sequence ID" value="RAU82578.1"/>
    <property type="molecule type" value="Genomic_DNA"/>
</dbReference>
<dbReference type="GO" id="GO:0045454">
    <property type="term" value="P:cell redox homeostasis"/>
    <property type="evidence" value="ECO:0007669"/>
    <property type="project" value="TreeGrafter"/>
</dbReference>
<dbReference type="InterPro" id="IPR000866">
    <property type="entry name" value="AhpC/TSA"/>
</dbReference>
<dbReference type="Proteomes" id="UP000251692">
    <property type="component" value="Unassembled WGS sequence"/>
</dbReference>
<gene>
    <name evidence="15" type="ORF">DP923_12480</name>
</gene>
<dbReference type="PANTHER" id="PTHR42801:SF4">
    <property type="entry name" value="AHPC_TSA FAMILY PROTEIN"/>
    <property type="match status" value="1"/>
</dbReference>
<sequence>MTLNIGDKAPAFESKDQNGNTVKLSDYLGKKVVLYFYPKDNTSGCTAQACNLRDNYSVLQQEGYEILGVSTDDEKSHQKFISKQELPFTLLADTDKDIVTKYGVWQEKSMYGRKYMGTMRYTFVIDEDGTIQDIITKVKTADHASQILKK</sequence>
<evidence type="ECO:0000256" key="6">
    <source>
        <dbReference type="ARBA" id="ARBA00023002"/>
    </source>
</evidence>
<evidence type="ECO:0000256" key="11">
    <source>
        <dbReference type="ARBA" id="ARBA00042639"/>
    </source>
</evidence>
<dbReference type="InterPro" id="IPR013766">
    <property type="entry name" value="Thioredoxin_domain"/>
</dbReference>
<comment type="caution">
    <text evidence="15">The sequence shown here is derived from an EMBL/GenBank/DDBJ whole genome shotgun (WGS) entry which is preliminary data.</text>
</comment>
<protein>
    <recommendedName>
        <fullName evidence="3">thioredoxin-dependent peroxiredoxin</fullName>
        <ecNumber evidence="3">1.11.1.24</ecNumber>
    </recommendedName>
    <alternativeName>
        <fullName evidence="9">Thioredoxin peroxidase</fullName>
    </alternativeName>
    <alternativeName>
        <fullName evidence="11">Thioredoxin-dependent peroxiredoxin Bcp</fullName>
    </alternativeName>
</protein>
<comment type="function">
    <text evidence="1">Thiol-specific peroxidase that catalyzes the reduction of hydrogen peroxide and organic hydroperoxides to water and alcohols, respectively. Plays a role in cell protection against oxidative stress by detoxifying peroxides and as sensor of hydrogen peroxide-mediated signaling events.</text>
</comment>
<reference evidence="15 16" key="1">
    <citation type="submission" date="2018-06" db="EMBL/GenBank/DDBJ databases">
        <authorList>
            <person name="Liu Z.-W."/>
        </authorList>
    </citation>
    <scope>NUCLEOTIDE SEQUENCE [LARGE SCALE GENOMIC DNA]</scope>
    <source>
        <strain evidence="15 16">2b14</strain>
    </source>
</reference>
<feature type="domain" description="Thioredoxin" evidence="14">
    <location>
        <begin position="3"/>
        <end position="150"/>
    </location>
</feature>
<dbReference type="NCBIfam" id="NF006960">
    <property type="entry name" value="PRK09437.1"/>
    <property type="match status" value="1"/>
</dbReference>
<dbReference type="GO" id="GO:0034599">
    <property type="term" value="P:cellular response to oxidative stress"/>
    <property type="evidence" value="ECO:0007669"/>
    <property type="project" value="TreeGrafter"/>
</dbReference>
<keyword evidence="7" id="KW-1015">Disulfide bond</keyword>
<evidence type="ECO:0000256" key="5">
    <source>
        <dbReference type="ARBA" id="ARBA00022862"/>
    </source>
</evidence>